<gene>
    <name evidence="1" type="ORF">D6B99_11760</name>
</gene>
<reference evidence="1 2" key="1">
    <citation type="submission" date="2018-09" db="EMBL/GenBank/DDBJ databases">
        <title>Arachidicoccus sp. nov., a bacterium isolated from soil.</title>
        <authorList>
            <person name="Weon H.-Y."/>
            <person name="Kwon S.-W."/>
            <person name="Lee S.A."/>
        </authorList>
    </citation>
    <scope>NUCLEOTIDE SEQUENCE [LARGE SCALE GENOMIC DNA]</scope>
    <source>
        <strain evidence="1 2">KIS59-12</strain>
    </source>
</reference>
<evidence type="ECO:0000313" key="1">
    <source>
        <dbReference type="EMBL" id="AYD48214.1"/>
    </source>
</evidence>
<evidence type="ECO:0000313" key="2">
    <source>
        <dbReference type="Proteomes" id="UP000266118"/>
    </source>
</evidence>
<dbReference type="EMBL" id="CP032489">
    <property type="protein sequence ID" value="AYD48214.1"/>
    <property type="molecule type" value="Genomic_DNA"/>
</dbReference>
<accession>A0A386HSH2</accession>
<keyword evidence="2" id="KW-1185">Reference proteome</keyword>
<dbReference type="AlphaFoldDB" id="A0A386HSH2"/>
<name>A0A386HSH2_9BACT</name>
<proteinExistence type="predicted"/>
<organism evidence="1 2">
    <name type="scientific">Arachidicoccus soli</name>
    <dbReference type="NCBI Taxonomy" id="2341117"/>
    <lineage>
        <taxon>Bacteria</taxon>
        <taxon>Pseudomonadati</taxon>
        <taxon>Bacteroidota</taxon>
        <taxon>Chitinophagia</taxon>
        <taxon>Chitinophagales</taxon>
        <taxon>Chitinophagaceae</taxon>
        <taxon>Arachidicoccus</taxon>
    </lineage>
</organism>
<protein>
    <submittedName>
        <fullName evidence="1">Uncharacterized protein</fullName>
    </submittedName>
</protein>
<dbReference type="OrthoDB" id="1439818at2"/>
<dbReference type="Proteomes" id="UP000266118">
    <property type="component" value="Chromosome"/>
</dbReference>
<dbReference type="KEGG" id="ark:D6B99_11760"/>
<dbReference type="RefSeq" id="WP_119988634.1">
    <property type="nucleotide sequence ID" value="NZ_CP032489.1"/>
</dbReference>
<sequence>MLQVQPITTGLQSFQGMMFLALQQFIKAKVPEIKWIDTEMGQLENYGIGEGQNPRPPVLFPCVLIDFPETDFDELSQDVDWATIRIEFRLAFAQFSNTSNITPQTVQEAGLQYWELEKKLSQNLKGFVTATPDGIPIHQPLSRKKAVTERRQYDSIRMRVRSLLFTTTLEDFTAQEAMTTVIAPPSLQL</sequence>